<proteinExistence type="predicted"/>
<dbReference type="PANTHER" id="PTHR43685">
    <property type="entry name" value="GLYCOSYLTRANSFERASE"/>
    <property type="match status" value="1"/>
</dbReference>
<dbReference type="InterPro" id="IPR011990">
    <property type="entry name" value="TPR-like_helical_dom_sf"/>
</dbReference>
<dbReference type="SMART" id="SM00028">
    <property type="entry name" value="TPR"/>
    <property type="match status" value="2"/>
</dbReference>
<dbReference type="SUPFAM" id="SSF53448">
    <property type="entry name" value="Nucleotide-diphospho-sugar transferases"/>
    <property type="match status" value="1"/>
</dbReference>
<feature type="domain" description="Glycosyltransferase 2-like" evidence="4">
    <location>
        <begin position="4"/>
        <end position="111"/>
    </location>
</feature>
<dbReference type="InterPro" id="IPR050834">
    <property type="entry name" value="Glycosyltransf_2"/>
</dbReference>
<dbReference type="CDD" id="cd00761">
    <property type="entry name" value="Glyco_tranf_GTA_type"/>
    <property type="match status" value="1"/>
</dbReference>
<dbReference type="InterPro" id="IPR019734">
    <property type="entry name" value="TPR_rpt"/>
</dbReference>
<keyword evidence="5" id="KW-0808">Transferase</keyword>
<dbReference type="GO" id="GO:0016757">
    <property type="term" value="F:glycosyltransferase activity"/>
    <property type="evidence" value="ECO:0007669"/>
    <property type="project" value="UniProtKB-KW"/>
</dbReference>
<evidence type="ECO:0000256" key="3">
    <source>
        <dbReference type="PROSITE-ProRule" id="PRU00339"/>
    </source>
</evidence>
<evidence type="ECO:0000313" key="5">
    <source>
        <dbReference type="EMBL" id="GAE32141.1"/>
    </source>
</evidence>
<protein>
    <submittedName>
        <fullName evidence="5">Lipooligosaccharide biosynthesis galactosyltransferase</fullName>
    </submittedName>
</protein>
<organism evidence="5 6">
    <name type="scientific">Halalkalibacter hemicellulosilyticusJCM 9152</name>
    <dbReference type="NCBI Taxonomy" id="1236971"/>
    <lineage>
        <taxon>Bacteria</taxon>
        <taxon>Bacillati</taxon>
        <taxon>Bacillota</taxon>
        <taxon>Bacilli</taxon>
        <taxon>Bacillales</taxon>
        <taxon>Bacillaceae</taxon>
        <taxon>Halalkalibacter</taxon>
    </lineage>
</organism>
<feature type="repeat" description="TPR" evidence="3">
    <location>
        <begin position="318"/>
        <end position="351"/>
    </location>
</feature>
<reference evidence="5" key="1">
    <citation type="journal article" date="2014" name="Genome Announc.">
        <title>Draft Genome Sequences of Three Alkaliphilic Bacillus Strains, Bacillus wakoensis JCM 9140T, Bacillus akibai JCM 9157T, and Bacillus hemicellulosilyticus JCM 9152T.</title>
        <authorList>
            <person name="Yuki M."/>
            <person name="Oshima K."/>
            <person name="Suda W."/>
            <person name="Oshida Y."/>
            <person name="Kitamura K."/>
            <person name="Iida T."/>
            <person name="Hattori M."/>
            <person name="Ohkuma M."/>
        </authorList>
    </citation>
    <scope>NUCLEOTIDE SEQUENCE [LARGE SCALE GENOMIC DNA]</scope>
    <source>
        <strain evidence="5">JCM 9152</strain>
    </source>
</reference>
<dbReference type="Gene3D" id="1.25.40.10">
    <property type="entry name" value="Tetratricopeptide repeat domain"/>
    <property type="match status" value="1"/>
</dbReference>
<dbReference type="STRING" id="1236971.JCM9152_3660"/>
<evidence type="ECO:0000256" key="2">
    <source>
        <dbReference type="ARBA" id="ARBA00022803"/>
    </source>
</evidence>
<keyword evidence="5" id="KW-0328">Glycosyltransferase</keyword>
<keyword evidence="6" id="KW-1185">Reference proteome</keyword>
<dbReference type="EMBL" id="BAUU01000029">
    <property type="protein sequence ID" value="GAE32141.1"/>
    <property type="molecule type" value="Genomic_DNA"/>
</dbReference>
<dbReference type="InterPro" id="IPR001173">
    <property type="entry name" value="Glyco_trans_2-like"/>
</dbReference>
<accession>W4QJ71</accession>
<keyword evidence="2 3" id="KW-0802">TPR repeat</keyword>
<dbReference type="Gene3D" id="3.90.550.10">
    <property type="entry name" value="Spore Coat Polysaccharide Biosynthesis Protein SpsA, Chain A"/>
    <property type="match status" value="1"/>
</dbReference>
<dbReference type="InterPro" id="IPR029044">
    <property type="entry name" value="Nucleotide-diphossugar_trans"/>
</dbReference>
<dbReference type="PROSITE" id="PS50005">
    <property type="entry name" value="TPR"/>
    <property type="match status" value="1"/>
</dbReference>
<keyword evidence="1" id="KW-0677">Repeat</keyword>
<name>W4QJ71_9BACI</name>
<dbReference type="Proteomes" id="UP000018895">
    <property type="component" value="Unassembled WGS sequence"/>
</dbReference>
<comment type="caution">
    <text evidence="5">The sequence shown here is derived from an EMBL/GenBank/DDBJ whole genome shotgun (WGS) entry which is preliminary data.</text>
</comment>
<dbReference type="OrthoDB" id="9785185at2"/>
<dbReference type="Pfam" id="PF00535">
    <property type="entry name" value="Glycos_transf_2"/>
    <property type="match status" value="1"/>
</dbReference>
<gene>
    <name evidence="5" type="ORF">JCM9152_3660</name>
</gene>
<evidence type="ECO:0000256" key="1">
    <source>
        <dbReference type="ARBA" id="ARBA00022737"/>
    </source>
</evidence>
<evidence type="ECO:0000259" key="4">
    <source>
        <dbReference type="Pfam" id="PF00535"/>
    </source>
</evidence>
<dbReference type="RefSeq" id="WP_035346442.1">
    <property type="nucleotide sequence ID" value="NZ_BAUU01000029.1"/>
</dbReference>
<evidence type="ECO:0000313" key="6">
    <source>
        <dbReference type="Proteomes" id="UP000018895"/>
    </source>
</evidence>
<dbReference type="InterPro" id="IPR013105">
    <property type="entry name" value="TPR_2"/>
</dbReference>
<sequence>MNISAIVPAYNAEKYLRFALNSLINQSYPLAEIIIIDDCSQDDTLKIAKEFQSRFNGLKIIHQIENKGVSSARNIGIKRATGDWILFLDADDIVDKNLLKKQVDILLSQSKSNVDKWGAVYPSYQQIEKEGQSLGDLIKGKQVPAKESFGYFLLRNQIITPSGLLVKKDKVLDLGGFDESLALNEDWDLWLRMSKHYGFLYVEDAIAKVRRHENNTTNEIRNAVHGENSILNRFKLEEIRNAIFKRSLPYTLNKLEYTSMLYRLGHWVDGYNEIQNINDNDYAADLFFLKALYKIKKKEYVHAKHDLELVVAKNSSNGAALNNLGVLQAILGDVKSAKKNFEKALELFPGYLDASYNCELINQNKHNLEYKFTWRMLRKSLLRYSK</sequence>
<dbReference type="PANTHER" id="PTHR43685:SF2">
    <property type="entry name" value="GLYCOSYLTRANSFERASE 2-LIKE DOMAIN-CONTAINING PROTEIN"/>
    <property type="match status" value="1"/>
</dbReference>
<dbReference type="AlphaFoldDB" id="W4QJ71"/>
<dbReference type="SUPFAM" id="SSF48452">
    <property type="entry name" value="TPR-like"/>
    <property type="match status" value="1"/>
</dbReference>
<dbReference type="Pfam" id="PF07719">
    <property type="entry name" value="TPR_2"/>
    <property type="match status" value="1"/>
</dbReference>